<dbReference type="SUPFAM" id="SSF100950">
    <property type="entry name" value="NagB/RpiA/CoA transferase-like"/>
    <property type="match status" value="1"/>
</dbReference>
<dbReference type="CDD" id="cd01398">
    <property type="entry name" value="RPI_A"/>
    <property type="match status" value="1"/>
</dbReference>
<dbReference type="Pfam" id="PF06026">
    <property type="entry name" value="Rib_5-P_isom_A"/>
    <property type="match status" value="1"/>
</dbReference>
<dbReference type="PANTHER" id="PTHR11934:SF0">
    <property type="entry name" value="RIBOSE-5-PHOSPHATE ISOMERASE"/>
    <property type="match status" value="1"/>
</dbReference>
<dbReference type="InterPro" id="IPR020672">
    <property type="entry name" value="Ribose5P_isomerase_typA_subgr"/>
</dbReference>
<reference evidence="6 7" key="1">
    <citation type="submission" date="2019-08" db="EMBL/GenBank/DDBJ databases">
        <authorList>
            <person name="Chen S.-C."/>
            <person name="Lai M.-C."/>
            <person name="You Y.-T."/>
        </authorList>
    </citation>
    <scope>NUCLEOTIDE SEQUENCE [LARGE SCALE GENOMIC DNA]</scope>
    <source>
        <strain evidence="6 7">P2F9704a</strain>
    </source>
</reference>
<evidence type="ECO:0000256" key="4">
    <source>
        <dbReference type="ARBA" id="ARBA00023235"/>
    </source>
</evidence>
<dbReference type="SUPFAM" id="SSF75445">
    <property type="entry name" value="D-ribose-5-phosphate isomerase (RpiA), lid domain"/>
    <property type="match status" value="1"/>
</dbReference>
<sequence length="220" mass="23663">MDRAKQEAGYRAADCVRDGDVIGIGTGSTVLYAMERIQERIVEEGLNILGVPTSHQAAYRAVEMDIPLTTLDAHPRLNLAIDGADQVDPGLMMIKGRGGAHLREKCVADAADTFIVIVDESKCVQALSGAVPVEVLPFACMPVLRRLTDIGGKGEIRTGSGKDGPVISDNGNIIIDCTFREIPSPAKLERTLACIPGIVESGLFTRYIKKTKLIVGKKEY</sequence>
<dbReference type="NCBIfam" id="NF001924">
    <property type="entry name" value="PRK00702.1"/>
    <property type="match status" value="1"/>
</dbReference>
<feature type="active site" description="Proton acceptor" evidence="5">
    <location>
        <position position="104"/>
    </location>
</feature>
<comment type="similarity">
    <text evidence="2 5">Belongs to the ribose 5-phosphate isomerase family.</text>
</comment>
<comment type="pathway">
    <text evidence="5">Carbohydrate degradation; pentose phosphate pathway; D-ribose 5-phosphate from D-ribulose 5-phosphate (non-oxidative stage): step 1/1.</text>
</comment>
<feature type="binding site" evidence="5">
    <location>
        <begin position="95"/>
        <end position="98"/>
    </location>
    <ligand>
        <name>substrate</name>
    </ligand>
</feature>
<proteinExistence type="inferred from homology"/>
<dbReference type="EMBL" id="VOTZ01000006">
    <property type="protein sequence ID" value="MCQ1538146.1"/>
    <property type="molecule type" value="Genomic_DNA"/>
</dbReference>
<comment type="subunit">
    <text evidence="3">Homotetramer.</text>
</comment>
<dbReference type="InterPro" id="IPR037171">
    <property type="entry name" value="NagB/RpiA_transferase-like"/>
</dbReference>
<accession>A0ABD4THF0</accession>
<dbReference type="NCBIfam" id="TIGR00021">
    <property type="entry name" value="rpiA"/>
    <property type="match status" value="1"/>
</dbReference>
<evidence type="ECO:0000256" key="5">
    <source>
        <dbReference type="HAMAP-Rule" id="MF_00170"/>
    </source>
</evidence>
<dbReference type="InterPro" id="IPR004788">
    <property type="entry name" value="Ribose5P_isomerase_type_A"/>
</dbReference>
<evidence type="ECO:0000313" key="7">
    <source>
        <dbReference type="Proteomes" id="UP001524383"/>
    </source>
</evidence>
<organism evidence="6 7">
    <name type="scientific">Methanocalculus taiwanensis</name>
    <dbReference type="NCBI Taxonomy" id="106207"/>
    <lineage>
        <taxon>Archaea</taxon>
        <taxon>Methanobacteriati</taxon>
        <taxon>Methanobacteriota</taxon>
        <taxon>Stenosarchaea group</taxon>
        <taxon>Methanomicrobia</taxon>
        <taxon>Methanomicrobiales</taxon>
        <taxon>Methanocalculaceae</taxon>
        <taxon>Methanocalculus</taxon>
    </lineage>
</organism>
<gene>
    <name evidence="5 6" type="primary">rpiA</name>
    <name evidence="6" type="ORF">FTO68_03955</name>
</gene>
<name>A0ABD4THF0_9EURY</name>
<comment type="function">
    <text evidence="5">Catalyzes the reversible conversion of ribose-5-phosphate to ribulose 5-phosphate.</text>
</comment>
<keyword evidence="4 5" id="KW-0413">Isomerase</keyword>
<dbReference type="HAMAP" id="MF_00170">
    <property type="entry name" value="Rib_5P_isom_A"/>
    <property type="match status" value="1"/>
</dbReference>
<protein>
    <recommendedName>
        <fullName evidence="5">Ribose-5-phosphate isomerase A</fullName>
        <ecNumber evidence="5">5.3.1.6</ecNumber>
    </recommendedName>
    <alternativeName>
        <fullName evidence="5">Phosphoriboisomerase A</fullName>
        <shortName evidence="5">PRI</shortName>
    </alternativeName>
</protein>
<dbReference type="EC" id="5.3.1.6" evidence="5"/>
<feature type="binding site" evidence="5">
    <location>
        <begin position="82"/>
        <end position="85"/>
    </location>
    <ligand>
        <name>substrate</name>
    </ligand>
</feature>
<dbReference type="Proteomes" id="UP001524383">
    <property type="component" value="Unassembled WGS sequence"/>
</dbReference>
<dbReference type="Gene3D" id="3.30.70.260">
    <property type="match status" value="1"/>
</dbReference>
<dbReference type="RefSeq" id="WP_255332088.1">
    <property type="nucleotide sequence ID" value="NZ_VOTZ01000006.1"/>
</dbReference>
<evidence type="ECO:0000256" key="1">
    <source>
        <dbReference type="ARBA" id="ARBA00001713"/>
    </source>
</evidence>
<comment type="catalytic activity">
    <reaction evidence="1 5">
        <text>aldehydo-D-ribose 5-phosphate = D-ribulose 5-phosphate</text>
        <dbReference type="Rhea" id="RHEA:14657"/>
        <dbReference type="ChEBI" id="CHEBI:58121"/>
        <dbReference type="ChEBI" id="CHEBI:58273"/>
        <dbReference type="EC" id="5.3.1.6"/>
    </reaction>
</comment>
<feature type="binding site" evidence="5">
    <location>
        <position position="122"/>
    </location>
    <ligand>
        <name>substrate</name>
    </ligand>
</feature>
<dbReference type="PANTHER" id="PTHR11934">
    <property type="entry name" value="RIBOSE-5-PHOSPHATE ISOMERASE"/>
    <property type="match status" value="1"/>
</dbReference>
<comment type="caution">
    <text evidence="6">The sequence shown here is derived from an EMBL/GenBank/DDBJ whole genome shotgun (WGS) entry which is preliminary data.</text>
</comment>
<feature type="binding site" evidence="5">
    <location>
        <begin position="26"/>
        <end position="29"/>
    </location>
    <ligand>
        <name>substrate</name>
    </ligand>
</feature>
<dbReference type="GO" id="GO:0009052">
    <property type="term" value="P:pentose-phosphate shunt, non-oxidative branch"/>
    <property type="evidence" value="ECO:0007669"/>
    <property type="project" value="UniProtKB-UniRule"/>
</dbReference>
<dbReference type="AlphaFoldDB" id="A0ABD4THF0"/>
<dbReference type="FunFam" id="3.30.70.260:FF:000018">
    <property type="entry name" value="Ribose-5-phosphate isomerase A"/>
    <property type="match status" value="1"/>
</dbReference>
<dbReference type="GO" id="GO:0004751">
    <property type="term" value="F:ribose-5-phosphate isomerase activity"/>
    <property type="evidence" value="ECO:0007669"/>
    <property type="project" value="UniProtKB-UniRule"/>
</dbReference>
<keyword evidence="7" id="KW-1185">Reference proteome</keyword>
<evidence type="ECO:0000256" key="3">
    <source>
        <dbReference type="ARBA" id="ARBA00011881"/>
    </source>
</evidence>
<comment type="subunit">
    <text evidence="5">Homodimer.</text>
</comment>
<evidence type="ECO:0000313" key="6">
    <source>
        <dbReference type="EMBL" id="MCQ1538146.1"/>
    </source>
</evidence>
<evidence type="ECO:0000256" key="2">
    <source>
        <dbReference type="ARBA" id="ARBA00008088"/>
    </source>
</evidence>
<dbReference type="Gene3D" id="3.40.50.1360">
    <property type="match status" value="1"/>
</dbReference>
<dbReference type="FunFam" id="3.40.50.1360:FF:000001">
    <property type="entry name" value="Ribose-5-phosphate isomerase A"/>
    <property type="match status" value="1"/>
</dbReference>